<feature type="non-terminal residue" evidence="1">
    <location>
        <position position="1"/>
    </location>
</feature>
<organism evidence="1 2">
    <name type="scientific">Scutellospora calospora</name>
    <dbReference type="NCBI Taxonomy" id="85575"/>
    <lineage>
        <taxon>Eukaryota</taxon>
        <taxon>Fungi</taxon>
        <taxon>Fungi incertae sedis</taxon>
        <taxon>Mucoromycota</taxon>
        <taxon>Glomeromycotina</taxon>
        <taxon>Glomeromycetes</taxon>
        <taxon>Diversisporales</taxon>
        <taxon>Gigasporaceae</taxon>
        <taxon>Scutellospora</taxon>
    </lineage>
</organism>
<proteinExistence type="predicted"/>
<accession>A0ACA9NJM1</accession>
<gene>
    <name evidence="1" type="ORF">SCALOS_LOCUS8979</name>
</gene>
<protein>
    <submittedName>
        <fullName evidence="1">9183_t:CDS:1</fullName>
    </submittedName>
</protein>
<evidence type="ECO:0000313" key="1">
    <source>
        <dbReference type="EMBL" id="CAG8659599.1"/>
    </source>
</evidence>
<dbReference type="EMBL" id="CAJVPM010025853">
    <property type="protein sequence ID" value="CAG8659599.1"/>
    <property type="molecule type" value="Genomic_DNA"/>
</dbReference>
<reference evidence="1" key="1">
    <citation type="submission" date="2021-06" db="EMBL/GenBank/DDBJ databases">
        <authorList>
            <person name="Kallberg Y."/>
            <person name="Tangrot J."/>
            <person name="Rosling A."/>
        </authorList>
    </citation>
    <scope>NUCLEOTIDE SEQUENCE</scope>
    <source>
        <strain evidence="1">AU212A</strain>
    </source>
</reference>
<sequence length="166" mass="17501">EETRKTGREEECGVAIGRCGLRQVRKRERGVVDEDCATLISVGAEGAVLGEAVVKVRRDQAWSIARQAQQPTANSSKHKADEPDGLARFASAATRASIHGSSSTWSDGKAGGTSELRACVRAMSAVRASGSGRLLSDGFSGSWLMLTTDDCCGWTAHAPKDKAHAS</sequence>
<evidence type="ECO:0000313" key="2">
    <source>
        <dbReference type="Proteomes" id="UP000789860"/>
    </source>
</evidence>
<name>A0ACA9NJM1_9GLOM</name>
<comment type="caution">
    <text evidence="1">The sequence shown here is derived from an EMBL/GenBank/DDBJ whole genome shotgun (WGS) entry which is preliminary data.</text>
</comment>
<keyword evidence="2" id="KW-1185">Reference proteome</keyword>
<dbReference type="Proteomes" id="UP000789860">
    <property type="component" value="Unassembled WGS sequence"/>
</dbReference>